<feature type="domain" description="Calcineurin-like phosphoesterase" evidence="2">
    <location>
        <begin position="49"/>
        <end position="224"/>
    </location>
</feature>
<dbReference type="Proteomes" id="UP001596405">
    <property type="component" value="Unassembled WGS sequence"/>
</dbReference>
<gene>
    <name evidence="3" type="ORF">ACFQHR_09870</name>
</gene>
<dbReference type="InterPro" id="IPR004843">
    <property type="entry name" value="Calcineurin-like_PHP"/>
</dbReference>
<evidence type="ECO:0000313" key="3">
    <source>
        <dbReference type="EMBL" id="MFC6997935.1"/>
    </source>
</evidence>
<dbReference type="RefSeq" id="WP_066625439.1">
    <property type="nucleotide sequence ID" value="NZ_JBHSYQ010000004.1"/>
</dbReference>
<accession>A0ABW2DLL1</accession>
<name>A0ABW2DLL1_9BACT</name>
<dbReference type="Gene3D" id="3.60.21.10">
    <property type="match status" value="1"/>
</dbReference>
<comment type="caution">
    <text evidence="3">The sequence shown here is derived from an EMBL/GenBank/DDBJ whole genome shotgun (WGS) entry which is preliminary data.</text>
</comment>
<dbReference type="Pfam" id="PF00149">
    <property type="entry name" value="Metallophos"/>
    <property type="match status" value="1"/>
</dbReference>
<dbReference type="SUPFAM" id="SSF56300">
    <property type="entry name" value="Metallo-dependent phosphatases"/>
    <property type="match status" value="1"/>
</dbReference>
<dbReference type="EMBL" id="JBHSYQ010000004">
    <property type="protein sequence ID" value="MFC6997935.1"/>
    <property type="molecule type" value="Genomic_DNA"/>
</dbReference>
<keyword evidence="1" id="KW-0472">Membrane</keyword>
<evidence type="ECO:0000313" key="4">
    <source>
        <dbReference type="Proteomes" id="UP001596405"/>
    </source>
</evidence>
<evidence type="ECO:0000256" key="1">
    <source>
        <dbReference type="SAM" id="Phobius"/>
    </source>
</evidence>
<feature type="transmembrane region" description="Helical" evidence="1">
    <location>
        <begin position="6"/>
        <end position="27"/>
    </location>
</feature>
<organism evidence="3 4">
    <name type="scientific">Rufibacter roseus</name>
    <dbReference type="NCBI Taxonomy" id="1567108"/>
    <lineage>
        <taxon>Bacteria</taxon>
        <taxon>Pseudomonadati</taxon>
        <taxon>Bacteroidota</taxon>
        <taxon>Cytophagia</taxon>
        <taxon>Cytophagales</taxon>
        <taxon>Hymenobacteraceae</taxon>
        <taxon>Rufibacter</taxon>
    </lineage>
</organism>
<keyword evidence="1" id="KW-1133">Transmembrane helix</keyword>
<dbReference type="PANTHER" id="PTHR31302">
    <property type="entry name" value="TRANSMEMBRANE PROTEIN WITH METALLOPHOSPHOESTERASE DOMAIN-RELATED"/>
    <property type="match status" value="1"/>
</dbReference>
<evidence type="ECO:0000259" key="2">
    <source>
        <dbReference type="Pfam" id="PF00149"/>
    </source>
</evidence>
<proteinExistence type="predicted"/>
<dbReference type="InterPro" id="IPR051158">
    <property type="entry name" value="Metallophosphoesterase_sf"/>
</dbReference>
<sequence>MNNKYFTWGAGALAFGAAAVLLDALFLEKYFFDLKTHHIGNLSSARKLKLVLLTDLHLKNRLYPYHKRLASKLKQLQPDLILIAGDTLDSSGKAAVADQFLGMLPHHVQKAAILGNHDYLAKDSLSALQKVYAQHNCRLLVNETAAFQVAGTRVVVTGLDDMLEGESRFSKAVEGVGKEEHHLLLIHSPLQQEKAIDTMKRLNQNRREAEKLNIRFVFAGHNHGGQVRLPGYVPVLPEKSGDYVEGWYNVEPPFLYLSKGFGTSRLPFRFGARSEVTLFHYHV</sequence>
<reference evidence="4" key="1">
    <citation type="journal article" date="2019" name="Int. J. Syst. Evol. Microbiol.">
        <title>The Global Catalogue of Microorganisms (GCM) 10K type strain sequencing project: providing services to taxonomists for standard genome sequencing and annotation.</title>
        <authorList>
            <consortium name="The Broad Institute Genomics Platform"/>
            <consortium name="The Broad Institute Genome Sequencing Center for Infectious Disease"/>
            <person name="Wu L."/>
            <person name="Ma J."/>
        </authorList>
    </citation>
    <scope>NUCLEOTIDE SEQUENCE [LARGE SCALE GENOMIC DNA]</scope>
    <source>
        <strain evidence="4">CGMCC 4.7393</strain>
    </source>
</reference>
<protein>
    <submittedName>
        <fullName evidence="3">Metallophosphoesterase</fullName>
    </submittedName>
</protein>
<keyword evidence="4" id="KW-1185">Reference proteome</keyword>
<dbReference type="PANTHER" id="PTHR31302:SF0">
    <property type="entry name" value="TRANSMEMBRANE PROTEIN WITH METALLOPHOSPHOESTERASE DOMAIN"/>
    <property type="match status" value="1"/>
</dbReference>
<keyword evidence="1" id="KW-0812">Transmembrane</keyword>
<dbReference type="InterPro" id="IPR029052">
    <property type="entry name" value="Metallo-depent_PP-like"/>
</dbReference>